<name>A0A9W4MNF7_PENOL</name>
<organism evidence="5 6">
    <name type="scientific">Penicillium olsonii</name>
    <dbReference type="NCBI Taxonomy" id="99116"/>
    <lineage>
        <taxon>Eukaryota</taxon>
        <taxon>Fungi</taxon>
        <taxon>Dikarya</taxon>
        <taxon>Ascomycota</taxon>
        <taxon>Pezizomycotina</taxon>
        <taxon>Eurotiomycetes</taxon>
        <taxon>Eurotiomycetidae</taxon>
        <taxon>Eurotiales</taxon>
        <taxon>Aspergillaceae</taxon>
        <taxon>Penicillium</taxon>
    </lineage>
</organism>
<proteinExistence type="predicted"/>
<comment type="catalytic activity">
    <reaction evidence="2">
        <text>L-threonyl-[protein] + ATP = O-phospho-L-threonyl-[protein] + ADP + H(+)</text>
        <dbReference type="Rhea" id="RHEA:46608"/>
        <dbReference type="Rhea" id="RHEA-COMP:11060"/>
        <dbReference type="Rhea" id="RHEA-COMP:11605"/>
        <dbReference type="ChEBI" id="CHEBI:15378"/>
        <dbReference type="ChEBI" id="CHEBI:30013"/>
        <dbReference type="ChEBI" id="CHEBI:30616"/>
        <dbReference type="ChEBI" id="CHEBI:61977"/>
        <dbReference type="ChEBI" id="CHEBI:456216"/>
        <dbReference type="EC" id="2.7.11.1"/>
    </reaction>
</comment>
<dbReference type="InterPro" id="IPR011009">
    <property type="entry name" value="Kinase-like_dom_sf"/>
</dbReference>
<dbReference type="InterPro" id="IPR051678">
    <property type="entry name" value="AGP_Transferase"/>
</dbReference>
<dbReference type="EC" id="2.7.11.1" evidence="1"/>
<dbReference type="PANTHER" id="PTHR21310:SF15">
    <property type="entry name" value="AMINOGLYCOSIDE PHOSPHOTRANSFERASE DOMAIN-CONTAINING PROTEIN"/>
    <property type="match status" value="1"/>
</dbReference>
<evidence type="ECO:0000259" key="4">
    <source>
        <dbReference type="Pfam" id="PF01636"/>
    </source>
</evidence>
<dbReference type="PROSITE" id="PS00109">
    <property type="entry name" value="PROTEIN_KINASE_TYR"/>
    <property type="match status" value="1"/>
</dbReference>
<dbReference type="Gene3D" id="3.90.1200.10">
    <property type="match status" value="1"/>
</dbReference>
<reference evidence="5" key="1">
    <citation type="submission" date="2021-07" db="EMBL/GenBank/DDBJ databases">
        <authorList>
            <person name="Branca A.L. A."/>
        </authorList>
    </citation>
    <scope>NUCLEOTIDE SEQUENCE</scope>
</reference>
<dbReference type="AlphaFoldDB" id="A0A9W4MNF7"/>
<evidence type="ECO:0000313" key="6">
    <source>
        <dbReference type="Proteomes" id="UP001153618"/>
    </source>
</evidence>
<dbReference type="InterPro" id="IPR008266">
    <property type="entry name" value="Tyr_kinase_AS"/>
</dbReference>
<feature type="domain" description="Aminoglycoside phosphotransferase" evidence="4">
    <location>
        <begin position="2"/>
        <end position="177"/>
    </location>
</feature>
<dbReference type="Proteomes" id="UP001153618">
    <property type="component" value="Unassembled WGS sequence"/>
</dbReference>
<comment type="catalytic activity">
    <reaction evidence="3">
        <text>L-seryl-[protein] + ATP = O-phospho-L-seryl-[protein] + ADP + H(+)</text>
        <dbReference type="Rhea" id="RHEA:17989"/>
        <dbReference type="Rhea" id="RHEA-COMP:9863"/>
        <dbReference type="Rhea" id="RHEA-COMP:11604"/>
        <dbReference type="ChEBI" id="CHEBI:15378"/>
        <dbReference type="ChEBI" id="CHEBI:29999"/>
        <dbReference type="ChEBI" id="CHEBI:30616"/>
        <dbReference type="ChEBI" id="CHEBI:83421"/>
        <dbReference type="ChEBI" id="CHEBI:456216"/>
        <dbReference type="EC" id="2.7.11.1"/>
    </reaction>
</comment>
<evidence type="ECO:0000256" key="1">
    <source>
        <dbReference type="ARBA" id="ARBA00012513"/>
    </source>
</evidence>
<keyword evidence="6" id="KW-1185">Reference proteome</keyword>
<gene>
    <name evidence="5" type="ORF">POLS_LOCUS1614</name>
</gene>
<dbReference type="GO" id="GO:0004674">
    <property type="term" value="F:protein serine/threonine kinase activity"/>
    <property type="evidence" value="ECO:0007669"/>
    <property type="project" value="UniProtKB-EC"/>
</dbReference>
<dbReference type="Pfam" id="PF01636">
    <property type="entry name" value="APH"/>
    <property type="match status" value="1"/>
</dbReference>
<dbReference type="OrthoDB" id="4177236at2759"/>
<dbReference type="PANTHER" id="PTHR21310">
    <property type="entry name" value="AMINOGLYCOSIDE PHOSPHOTRANSFERASE-RELATED-RELATED"/>
    <property type="match status" value="1"/>
</dbReference>
<dbReference type="CDD" id="cd05120">
    <property type="entry name" value="APH_ChoK_like"/>
    <property type="match status" value="1"/>
</dbReference>
<comment type="caution">
    <text evidence="5">The sequence shown here is derived from an EMBL/GenBank/DDBJ whole genome shotgun (WGS) entry which is preliminary data.</text>
</comment>
<dbReference type="InterPro" id="IPR002575">
    <property type="entry name" value="Aminoglycoside_PTrfase"/>
</dbReference>
<evidence type="ECO:0000313" key="5">
    <source>
        <dbReference type="EMBL" id="CAG7992159.1"/>
    </source>
</evidence>
<dbReference type="SUPFAM" id="SSF56112">
    <property type="entry name" value="Protein kinase-like (PK-like)"/>
    <property type="match status" value="1"/>
</dbReference>
<accession>A0A9W4MNF7</accession>
<dbReference type="EMBL" id="CAJVOS010000011">
    <property type="protein sequence ID" value="CAG7992159.1"/>
    <property type="molecule type" value="Genomic_DNA"/>
</dbReference>
<protein>
    <recommendedName>
        <fullName evidence="1">non-specific serine/threonine protein kinase</fullName>
        <ecNumber evidence="1">2.7.11.1</ecNumber>
    </recommendedName>
</protein>
<sequence>MQYIAENTTIPVPRINRVEVQAGGIKSILMNYIDDRTLEEAWPSMIPSQKVSIAQELHGFILQLRDLTNGSDPEAGGQRFRDLQTKNLMTSLSTGCDYQSTAPSFFRMGSLFPDNSHWTSSVSRKDNLFFTHGDLAPRNILVSQEGHVTAVLDWEYAGWYPEWWEAVKAYEFCNDLPGWAAYLSIILPPSHATEYMTMALATRFVR</sequence>
<evidence type="ECO:0000256" key="2">
    <source>
        <dbReference type="ARBA" id="ARBA00047899"/>
    </source>
</evidence>
<evidence type="ECO:0000256" key="3">
    <source>
        <dbReference type="ARBA" id="ARBA00048679"/>
    </source>
</evidence>